<evidence type="ECO:0000256" key="3">
    <source>
        <dbReference type="ARBA" id="ARBA00022519"/>
    </source>
</evidence>
<dbReference type="GO" id="GO:0005886">
    <property type="term" value="C:plasma membrane"/>
    <property type="evidence" value="ECO:0007669"/>
    <property type="project" value="UniProtKB-SubCell"/>
</dbReference>
<reference evidence="11 12" key="2">
    <citation type="journal article" date="2013" name="PLoS ONE">
        <title>INDIGO - INtegrated Data Warehouse of MIcrobial GenOmes with Examples from the Red Sea Extremophiles.</title>
        <authorList>
            <person name="Alam I."/>
            <person name="Antunes A."/>
            <person name="Kamau A.A."/>
            <person name="Ba Alawi W."/>
            <person name="Kalkatawi M."/>
            <person name="Stingl U."/>
            <person name="Bajic V.B."/>
        </authorList>
    </citation>
    <scope>NUCLEOTIDE SEQUENCE [LARGE SCALE GENOMIC DNA]</scope>
    <source>
        <strain evidence="11 12">E1L3A</strain>
    </source>
</reference>
<feature type="transmembrane region" description="Helical" evidence="9">
    <location>
        <begin position="166"/>
        <end position="184"/>
    </location>
</feature>
<feature type="region of interest" description="Disordered" evidence="8">
    <location>
        <begin position="89"/>
        <end position="113"/>
    </location>
</feature>
<feature type="transmembrane region" description="Helical" evidence="9">
    <location>
        <begin position="30"/>
        <end position="52"/>
    </location>
</feature>
<sequence length="712" mass="77808">MTNQNHGGGSAPVDPHSDDLSTTYSAGRNWLITLPIAALLLLAILFGTSAFIHGQLLSLGGDIWQNYNMLRVDMAEPACDPDMDIDARVAQSQSSASAAPDEDSLFDAGPSDPKALRRSLEAQRGQCRESYERYEYNQQTTSTSTLRAYRSLELGMGRINQMGQGVQAYILVLLIMLGGFIALALNEQIALRMPKSRLDYRVSAGAQVAANLAMAVSGFVWLRLDSGGDFGLNLTWLVGFLALAAVAAYRFFKVPATATPGGSILRAQLAIPLYCWLALVSLLYFFISEGYIAGPAIQLTKMIRFADLYTGIGLYVWVGMMLKHTRIAELLFGVFRSWEMRPEFIVIIVVIASAWPTAYTGASGIFVLAIGAVIYQELRIAGTYRQLAVASTAMSGSMGVVLNPCLMVVIIAALNRQVTTDQLYGWGLYVFALTALLFTAFVYMTRKSRPHLATPDDALPATRRALGPIIPYVVIGVVVVLIYAKLLGQSFNEFSAPVILPLMMIALLGYDRWRARRLYDKAIYAADRGQAKAPDHEPAGFWNALRASTADTSMLLGALLMLMVLSIVFGGVMERSGIMELFPENLGSVWYATSILVVMLVIIGMIMEPYGAIILVSATLAPLAYDNGINPVHFWMIVLVAFELGYLSPPVALNQLLTRQVIGDAEIQAAKAEVANDPSFWRRHEAMLLPITVMGSSLLLVAFIPLIFMKLF</sequence>
<dbReference type="AlphaFoldDB" id="U2EQ89"/>
<dbReference type="Pfam" id="PF06808">
    <property type="entry name" value="DctM"/>
    <property type="match status" value="1"/>
</dbReference>
<reference evidence="11 12" key="1">
    <citation type="journal article" date="2011" name="J. Bacteriol.">
        <title>Genome sequence of Salinisphaera shabanensis, a gammaproteobacterium from the harsh, variable environment of the brine-seawater interface of the Shaban Deep in the Red Sea.</title>
        <authorList>
            <person name="Antunes A."/>
            <person name="Alam I."/>
            <person name="Bajic V.B."/>
            <person name="Stingl U."/>
        </authorList>
    </citation>
    <scope>NUCLEOTIDE SEQUENCE [LARGE SCALE GENOMIC DNA]</scope>
    <source>
        <strain evidence="11 12">E1L3A</strain>
    </source>
</reference>
<keyword evidence="7" id="KW-0813">Transport</keyword>
<evidence type="ECO:0000256" key="1">
    <source>
        <dbReference type="ARBA" id="ARBA00004429"/>
    </source>
</evidence>
<evidence type="ECO:0000256" key="9">
    <source>
        <dbReference type="SAM" id="Phobius"/>
    </source>
</evidence>
<keyword evidence="5 9" id="KW-1133">Transmembrane helix</keyword>
<feature type="transmembrane region" description="Helical" evidence="9">
    <location>
        <begin position="264"/>
        <end position="287"/>
    </location>
</feature>
<evidence type="ECO:0000256" key="4">
    <source>
        <dbReference type="ARBA" id="ARBA00022692"/>
    </source>
</evidence>
<evidence type="ECO:0000259" key="10">
    <source>
        <dbReference type="Pfam" id="PF06808"/>
    </source>
</evidence>
<dbReference type="PANTHER" id="PTHR33362">
    <property type="entry name" value="SIALIC ACID TRAP TRANSPORTER PERMEASE PROTEIN SIAT-RELATED"/>
    <property type="match status" value="1"/>
</dbReference>
<feature type="transmembrane region" description="Helical" evidence="9">
    <location>
        <begin position="465"/>
        <end position="488"/>
    </location>
</feature>
<name>U2EQ89_9GAMM</name>
<feature type="transmembrane region" description="Helical" evidence="9">
    <location>
        <begin position="308"/>
        <end position="324"/>
    </location>
</feature>
<dbReference type="RefSeq" id="WP_006912307.1">
    <property type="nucleotide sequence ID" value="NZ_AFNV02000004.1"/>
</dbReference>
<organism evidence="11 12">
    <name type="scientific">Salinisphaera shabanensis E1L3A</name>
    <dbReference type="NCBI Taxonomy" id="1033802"/>
    <lineage>
        <taxon>Bacteria</taxon>
        <taxon>Pseudomonadati</taxon>
        <taxon>Pseudomonadota</taxon>
        <taxon>Gammaproteobacteria</taxon>
        <taxon>Salinisphaerales</taxon>
        <taxon>Salinisphaeraceae</taxon>
        <taxon>Salinisphaera</taxon>
    </lineage>
</organism>
<evidence type="ECO:0000256" key="6">
    <source>
        <dbReference type="ARBA" id="ARBA00023136"/>
    </source>
</evidence>
<feature type="transmembrane region" description="Helical" evidence="9">
    <location>
        <begin position="344"/>
        <end position="375"/>
    </location>
</feature>
<feature type="transmembrane region" description="Helical" evidence="9">
    <location>
        <begin position="593"/>
        <end position="620"/>
    </location>
</feature>
<dbReference type="InterPro" id="IPR004681">
    <property type="entry name" value="TRAP_DctM"/>
</dbReference>
<dbReference type="eggNOG" id="COG1593">
    <property type="taxonomic scope" value="Bacteria"/>
</dbReference>
<proteinExistence type="predicted"/>
<comment type="function">
    <text evidence="7">Part of the tripartite ATP-independent periplasmic (TRAP) transport system.</text>
</comment>
<keyword evidence="2" id="KW-1003">Cell membrane</keyword>
<feature type="transmembrane region" description="Helical" evidence="9">
    <location>
        <begin position="204"/>
        <end position="222"/>
    </location>
</feature>
<feature type="transmembrane region" description="Helical" evidence="9">
    <location>
        <begin position="234"/>
        <end position="252"/>
    </location>
</feature>
<protein>
    <submittedName>
        <fullName evidence="11">Membrane protein</fullName>
    </submittedName>
</protein>
<feature type="transmembrane region" description="Helical" evidence="9">
    <location>
        <begin position="387"/>
        <end position="414"/>
    </location>
</feature>
<keyword evidence="12" id="KW-1185">Reference proteome</keyword>
<accession>U2EQ89</accession>
<evidence type="ECO:0000256" key="5">
    <source>
        <dbReference type="ARBA" id="ARBA00022989"/>
    </source>
</evidence>
<dbReference type="EMBL" id="AFNV02000004">
    <property type="protein sequence ID" value="ERJ20227.1"/>
    <property type="molecule type" value="Genomic_DNA"/>
</dbReference>
<feature type="transmembrane region" description="Helical" evidence="9">
    <location>
        <begin position="554"/>
        <end position="573"/>
    </location>
</feature>
<evidence type="ECO:0000313" key="11">
    <source>
        <dbReference type="EMBL" id="ERJ20227.1"/>
    </source>
</evidence>
<dbReference type="GO" id="GO:0022857">
    <property type="term" value="F:transmembrane transporter activity"/>
    <property type="evidence" value="ECO:0007669"/>
    <property type="project" value="UniProtKB-UniRule"/>
</dbReference>
<feature type="transmembrane region" description="Helical" evidence="9">
    <location>
        <begin position="426"/>
        <end position="444"/>
    </location>
</feature>
<dbReference type="InterPro" id="IPR010656">
    <property type="entry name" value="DctM"/>
</dbReference>
<keyword evidence="3 7" id="KW-0997">Cell inner membrane</keyword>
<feature type="domain" description="TRAP C4-dicarboxylate transport system permease DctM subunit" evidence="10">
    <location>
        <begin position="271"/>
        <end position="678"/>
    </location>
</feature>
<evidence type="ECO:0000313" key="12">
    <source>
        <dbReference type="Proteomes" id="UP000006242"/>
    </source>
</evidence>
<comment type="caution">
    <text evidence="11">The sequence shown here is derived from an EMBL/GenBank/DDBJ whole genome shotgun (WGS) entry which is preliminary data.</text>
</comment>
<keyword evidence="6 9" id="KW-0472">Membrane</keyword>
<gene>
    <name evidence="11" type="ORF">SSPSH_000781</name>
</gene>
<evidence type="ECO:0000256" key="8">
    <source>
        <dbReference type="SAM" id="MobiDB-lite"/>
    </source>
</evidence>
<evidence type="ECO:0000256" key="7">
    <source>
        <dbReference type="RuleBase" id="RU369079"/>
    </source>
</evidence>
<dbReference type="Proteomes" id="UP000006242">
    <property type="component" value="Unassembled WGS sequence"/>
</dbReference>
<dbReference type="OrthoDB" id="9796052at2"/>
<keyword evidence="4 9" id="KW-0812">Transmembrane</keyword>
<evidence type="ECO:0000256" key="2">
    <source>
        <dbReference type="ARBA" id="ARBA00022475"/>
    </source>
</evidence>
<feature type="transmembrane region" description="Helical" evidence="9">
    <location>
        <begin position="632"/>
        <end position="649"/>
    </location>
</feature>
<comment type="subcellular location">
    <subcellularLocation>
        <location evidence="1 7">Cell inner membrane</location>
        <topology evidence="1 7">Multi-pass membrane protein</topology>
    </subcellularLocation>
</comment>
<dbReference type="STRING" id="1033802.SSPSH_000781"/>
<feature type="transmembrane region" description="Helical" evidence="9">
    <location>
        <begin position="687"/>
        <end position="708"/>
    </location>
</feature>
<feature type="transmembrane region" description="Helical" evidence="9">
    <location>
        <begin position="494"/>
        <end position="510"/>
    </location>
</feature>
<feature type="compositionally biased region" description="Low complexity" evidence="8">
    <location>
        <begin position="90"/>
        <end position="99"/>
    </location>
</feature>